<dbReference type="Proteomes" id="UP000433382">
    <property type="component" value="Unassembled WGS sequence"/>
</dbReference>
<dbReference type="PANTHER" id="PTHR34301">
    <property type="entry name" value="DNA-BINDING PROTEIN-RELATED"/>
    <property type="match status" value="1"/>
</dbReference>
<dbReference type="Pfam" id="PF01637">
    <property type="entry name" value="ATPase_2"/>
    <property type="match status" value="1"/>
</dbReference>
<dbReference type="GO" id="GO:0005524">
    <property type="term" value="F:ATP binding"/>
    <property type="evidence" value="ECO:0007669"/>
    <property type="project" value="UniProtKB-KW"/>
</dbReference>
<proteinExistence type="predicted"/>
<dbReference type="Gene3D" id="3.40.50.300">
    <property type="entry name" value="P-loop containing nucleotide triphosphate hydrolases"/>
    <property type="match status" value="1"/>
</dbReference>
<dbReference type="RefSeq" id="WP_117889532.1">
    <property type="nucleotide sequence ID" value="NZ_JAHYMS010000011.1"/>
</dbReference>
<dbReference type="AlphaFoldDB" id="A0A412NBT5"/>
<protein>
    <submittedName>
        <fullName evidence="2">ATP-binding protein</fullName>
    </submittedName>
</protein>
<evidence type="ECO:0000259" key="1">
    <source>
        <dbReference type="Pfam" id="PF01637"/>
    </source>
</evidence>
<evidence type="ECO:0000313" key="3">
    <source>
        <dbReference type="Proteomes" id="UP000433382"/>
    </source>
</evidence>
<evidence type="ECO:0000313" key="2">
    <source>
        <dbReference type="EMBL" id="KAB3571494.1"/>
    </source>
</evidence>
<dbReference type="PANTHER" id="PTHR34301:SF8">
    <property type="entry name" value="ATPASE DOMAIN-CONTAINING PROTEIN"/>
    <property type="match status" value="1"/>
</dbReference>
<sequence length="374" mass="42963">MKPNNPFLISGYYSPEFFCDREQETGTILDALHNGRNVALIAPRRMGKTGLVRHAFYRLKEEQPDIVTFYLDTYSTQSLGDFVRLFASTVLGQLDSVPQKALSRIRQFVRSCRPVFTFDELTGVPKVTIDVAPAEEENTLKEIFEYLGSSEKRCYVAIDEFQQITEYPEKGVEALLRSYIQFLSNVNFIFAGSKQHMMQEMFTSSKRPFYQSTQPLTIGPIQQDEYANFATGHFSLHNLELSQDIFNSIYEKYEGHTWYVQCLLNRLYGYDRDVDMKLVAYAIDQILSEYSYTYADMLKAYSSGQVRLLKAIAKEGCVKEVLAGDFISAYRLRAASSVSAALKKLLGNEQVYQTSGGYMIYDRFMGEWLRRQGF</sequence>
<dbReference type="EMBL" id="WCZM01000012">
    <property type="protein sequence ID" value="KAB3571494.1"/>
    <property type="molecule type" value="Genomic_DNA"/>
</dbReference>
<organism evidence="2 3">
    <name type="scientific">Phocaeicola vulgatus</name>
    <name type="common">Bacteroides vulgatus</name>
    <dbReference type="NCBI Taxonomy" id="821"/>
    <lineage>
        <taxon>Bacteria</taxon>
        <taxon>Pseudomonadati</taxon>
        <taxon>Bacteroidota</taxon>
        <taxon>Bacteroidia</taxon>
        <taxon>Bacteroidales</taxon>
        <taxon>Bacteroidaceae</taxon>
        <taxon>Phocaeicola</taxon>
    </lineage>
</organism>
<comment type="caution">
    <text evidence="2">The sequence shown here is derived from an EMBL/GenBank/DDBJ whole genome shotgun (WGS) entry which is preliminary data.</text>
</comment>
<name>A0A412NBT5_PHOVU</name>
<feature type="domain" description="ATPase" evidence="1">
    <location>
        <begin position="18"/>
        <end position="260"/>
    </location>
</feature>
<keyword evidence="2" id="KW-0067">ATP-binding</keyword>
<keyword evidence="2" id="KW-0547">Nucleotide-binding</keyword>
<dbReference type="InterPro" id="IPR011579">
    <property type="entry name" value="ATPase_dom"/>
</dbReference>
<reference evidence="2 3" key="1">
    <citation type="journal article" date="2019" name="Nat. Med.">
        <title>A library of human gut bacterial isolates paired with longitudinal multiomics data enables mechanistic microbiome research.</title>
        <authorList>
            <person name="Poyet M."/>
            <person name="Groussin M."/>
            <person name="Gibbons S.M."/>
            <person name="Avila-Pacheco J."/>
            <person name="Jiang X."/>
            <person name="Kearney S.M."/>
            <person name="Perrotta A.R."/>
            <person name="Berdy B."/>
            <person name="Zhao S."/>
            <person name="Lieberman T.D."/>
            <person name="Swanson P.K."/>
            <person name="Smith M."/>
            <person name="Roesemann S."/>
            <person name="Alexander J.E."/>
            <person name="Rich S.A."/>
            <person name="Livny J."/>
            <person name="Vlamakis H."/>
            <person name="Clish C."/>
            <person name="Bullock K."/>
            <person name="Deik A."/>
            <person name="Scott J."/>
            <person name="Pierce K.A."/>
            <person name="Xavier R.J."/>
            <person name="Alm E.J."/>
        </authorList>
    </citation>
    <scope>NUCLEOTIDE SEQUENCE [LARGE SCALE GENOMIC DNA]</scope>
    <source>
        <strain evidence="2 3">BIOML-A73</strain>
    </source>
</reference>
<dbReference type="InterPro" id="IPR027417">
    <property type="entry name" value="P-loop_NTPase"/>
</dbReference>
<accession>A0A412NBT5</accession>
<gene>
    <name evidence="2" type="ORF">GAY01_09540</name>
</gene>
<dbReference type="SUPFAM" id="SSF52540">
    <property type="entry name" value="P-loop containing nucleoside triphosphate hydrolases"/>
    <property type="match status" value="1"/>
</dbReference>